<reference evidence="2" key="1">
    <citation type="submission" date="2019-11" db="EMBL/GenBank/DDBJ databases">
        <title>Genomic insights into an expanded diversity of filamentous marine cyanobacteria reveals the extraordinary biosynthetic potential of Moorea and Okeania.</title>
        <authorList>
            <person name="Ferreira Leao T."/>
            <person name="Wang M."/>
            <person name="Moss N."/>
            <person name="Da Silva R."/>
            <person name="Sanders J."/>
            <person name="Nurk S."/>
            <person name="Gurevich A."/>
            <person name="Humphrey G."/>
            <person name="Reher R."/>
            <person name="Zhu Q."/>
            <person name="Belda-Ferre P."/>
            <person name="Glukhov E."/>
            <person name="Rex R."/>
            <person name="Dorrestein P.C."/>
            <person name="Knight R."/>
            <person name="Pevzner P."/>
            <person name="Gerwick W.H."/>
            <person name="Gerwick L."/>
        </authorList>
    </citation>
    <scope>NUCLEOTIDE SEQUENCE</scope>
    <source>
        <strain evidence="2">SIO1C4</strain>
    </source>
</reference>
<keyword evidence="1" id="KW-0732">Signal</keyword>
<dbReference type="PROSITE" id="PS51257">
    <property type="entry name" value="PROKAR_LIPOPROTEIN"/>
    <property type="match status" value="1"/>
</dbReference>
<feature type="signal peptide" evidence="1">
    <location>
        <begin position="1"/>
        <end position="25"/>
    </location>
</feature>
<dbReference type="AlphaFoldDB" id="A0A6B3N3H9"/>
<accession>A0A6B3N3H9</accession>
<feature type="chain" id="PRO_5025586046" evidence="1">
    <location>
        <begin position="26"/>
        <end position="168"/>
    </location>
</feature>
<evidence type="ECO:0000256" key="1">
    <source>
        <dbReference type="SAM" id="SignalP"/>
    </source>
</evidence>
<gene>
    <name evidence="2" type="ORF">F6J89_11580</name>
</gene>
<sequence>MRRISRILAPLLLSTLLLVASCAQQPPSRFEQAQQESAQTKSGQAVTKDATQGAKFNRFFPASGNGYERVFAQEKKGFAQAKLKKEGKEVAVLSINDISSNPTAADKYKQSSKTIGGYPSVEKGTKTTAVLISNRYQVKAQSRDPSFTASDREAWLQKFDLNGISRLK</sequence>
<proteinExistence type="predicted"/>
<protein>
    <submittedName>
        <fullName evidence="2">Uncharacterized protein</fullName>
    </submittedName>
</protein>
<evidence type="ECO:0000313" key="2">
    <source>
        <dbReference type="EMBL" id="NER28246.1"/>
    </source>
</evidence>
<comment type="caution">
    <text evidence="2">The sequence shown here is derived from an EMBL/GenBank/DDBJ whole genome shotgun (WGS) entry which is preliminary data.</text>
</comment>
<name>A0A6B3N3H9_9CYAN</name>
<dbReference type="EMBL" id="JAAHFQ010000188">
    <property type="protein sequence ID" value="NER28246.1"/>
    <property type="molecule type" value="Genomic_DNA"/>
</dbReference>
<organism evidence="2">
    <name type="scientific">Symploca sp. SIO1C4</name>
    <dbReference type="NCBI Taxonomy" id="2607765"/>
    <lineage>
        <taxon>Bacteria</taxon>
        <taxon>Bacillati</taxon>
        <taxon>Cyanobacteriota</taxon>
        <taxon>Cyanophyceae</taxon>
        <taxon>Coleofasciculales</taxon>
        <taxon>Coleofasciculaceae</taxon>
        <taxon>Symploca</taxon>
    </lineage>
</organism>